<accession>A0A2I0KGA1</accession>
<protein>
    <submittedName>
        <fullName evidence="2">Uncharacterized protein</fullName>
    </submittedName>
</protein>
<dbReference type="EMBL" id="PGOL01000597">
    <property type="protein sequence ID" value="PKI67522.1"/>
    <property type="molecule type" value="Genomic_DNA"/>
</dbReference>
<dbReference type="Proteomes" id="UP000233551">
    <property type="component" value="Unassembled WGS sequence"/>
</dbReference>
<dbReference type="AlphaFoldDB" id="A0A2I0KGA1"/>
<organism evidence="2 3">
    <name type="scientific">Punica granatum</name>
    <name type="common">Pomegranate</name>
    <dbReference type="NCBI Taxonomy" id="22663"/>
    <lineage>
        <taxon>Eukaryota</taxon>
        <taxon>Viridiplantae</taxon>
        <taxon>Streptophyta</taxon>
        <taxon>Embryophyta</taxon>
        <taxon>Tracheophyta</taxon>
        <taxon>Spermatophyta</taxon>
        <taxon>Magnoliopsida</taxon>
        <taxon>eudicotyledons</taxon>
        <taxon>Gunneridae</taxon>
        <taxon>Pentapetalae</taxon>
        <taxon>rosids</taxon>
        <taxon>malvids</taxon>
        <taxon>Myrtales</taxon>
        <taxon>Lythraceae</taxon>
        <taxon>Punica</taxon>
    </lineage>
</organism>
<proteinExistence type="predicted"/>
<gene>
    <name evidence="2" type="ORF">CRG98_012106</name>
</gene>
<feature type="region of interest" description="Disordered" evidence="1">
    <location>
        <begin position="276"/>
        <end position="311"/>
    </location>
</feature>
<reference evidence="2 3" key="1">
    <citation type="submission" date="2017-11" db="EMBL/GenBank/DDBJ databases">
        <title>De-novo sequencing of pomegranate (Punica granatum L.) genome.</title>
        <authorList>
            <person name="Akparov Z."/>
            <person name="Amiraslanov A."/>
            <person name="Hajiyeva S."/>
            <person name="Abbasov M."/>
            <person name="Kaur K."/>
            <person name="Hamwieh A."/>
            <person name="Solovyev V."/>
            <person name="Salamov A."/>
            <person name="Braich B."/>
            <person name="Kosarev P."/>
            <person name="Mahmoud A."/>
            <person name="Hajiyev E."/>
            <person name="Babayeva S."/>
            <person name="Izzatullayeva V."/>
            <person name="Mammadov A."/>
            <person name="Mammadov A."/>
            <person name="Sharifova S."/>
            <person name="Ojaghi J."/>
            <person name="Eynullazada K."/>
            <person name="Bayramov B."/>
            <person name="Abdulazimova A."/>
            <person name="Shahmuradov I."/>
        </authorList>
    </citation>
    <scope>NUCLEOTIDE SEQUENCE [LARGE SCALE GENOMIC DNA]</scope>
    <source>
        <strain evidence="3">cv. AG2017</strain>
        <tissue evidence="2">Leaf</tissue>
    </source>
</reference>
<keyword evidence="3" id="KW-1185">Reference proteome</keyword>
<evidence type="ECO:0000313" key="3">
    <source>
        <dbReference type="Proteomes" id="UP000233551"/>
    </source>
</evidence>
<evidence type="ECO:0000313" key="2">
    <source>
        <dbReference type="EMBL" id="PKI67522.1"/>
    </source>
</evidence>
<comment type="caution">
    <text evidence="2">The sequence shown here is derived from an EMBL/GenBank/DDBJ whole genome shotgun (WGS) entry which is preliminary data.</text>
</comment>
<evidence type="ECO:0000256" key="1">
    <source>
        <dbReference type="SAM" id="MobiDB-lite"/>
    </source>
</evidence>
<sequence length="347" mass="37692">MECAGEGVNLIYLSLILLSFCYGRPPWAAPLNLKGMSSPFATFAHLGIFGRGPSYCLGRPIRIFDLAGSILLFIEFARVKLLLVAGLLHDLRPRSCFVTPMVDACWCGLCGGVGSTCPISISKETVASMLSDLLDRLHLRLRRGDLIIRHFLRRSIREGPEKSSRGGVNLTSFFAYDHCVPRKDRKEDDMLVDCTVKYALSSHGLPCRRGKVKITGGLPTKVGMTRLSQVGGRDGLGLDKAHLAWRGEDCGWSIREDGHDSPIVHVMVAGMDSATGHGAPHRGEVRTASGLPAKDGSPRSGVMKSPKTEQGSLGAGAIVEPLDLFPSLELLSNLSSYWYPWDFELGA</sequence>
<name>A0A2I0KGA1_PUNGR</name>